<evidence type="ECO:0000256" key="1">
    <source>
        <dbReference type="SAM" id="SignalP"/>
    </source>
</evidence>
<sequence length="113" mass="12083">MKRAILTLALLATGNVVAQPIYCSGKISSVYIQSDGNVNINGTWRNSWTSICNTKGSDPITCSLWASYAASAVQNNLKVTVSYNLPAGSSCASLETYGNAPKPTYFMIHNPSM</sequence>
<feature type="signal peptide" evidence="1">
    <location>
        <begin position="1"/>
        <end position="18"/>
    </location>
</feature>
<evidence type="ECO:0000313" key="2">
    <source>
        <dbReference type="EMBL" id="KZN32362.1"/>
    </source>
</evidence>
<keyword evidence="1" id="KW-0732">Signal</keyword>
<reference evidence="2 3" key="1">
    <citation type="submission" date="2013-07" db="EMBL/GenBank/DDBJ databases">
        <title>Comparative Genomic and Metabolomic Analysis of Twelve Strains of Pseudoalteromonas luteoviolacea.</title>
        <authorList>
            <person name="Vynne N.G."/>
            <person name="Mansson M."/>
            <person name="Gram L."/>
        </authorList>
    </citation>
    <scope>NUCLEOTIDE SEQUENCE [LARGE SCALE GENOMIC DNA]</scope>
    <source>
        <strain evidence="2 3">DSM 6061</strain>
    </source>
</reference>
<proteinExistence type="predicted"/>
<gene>
    <name evidence="2" type="ORF">N475_22030</name>
</gene>
<dbReference type="AlphaFoldDB" id="A0A166V8F8"/>
<name>A0A166V8F8_9GAMM</name>
<dbReference type="EMBL" id="AUYB01000132">
    <property type="protein sequence ID" value="KZN32362.1"/>
    <property type="molecule type" value="Genomic_DNA"/>
</dbReference>
<comment type="caution">
    <text evidence="2">The sequence shown here is derived from an EMBL/GenBank/DDBJ whole genome shotgun (WGS) entry which is preliminary data.</text>
</comment>
<dbReference type="Proteomes" id="UP000076643">
    <property type="component" value="Unassembled WGS sequence"/>
</dbReference>
<feature type="chain" id="PRO_5007881037" description="SRCR domain-containing protein" evidence="1">
    <location>
        <begin position="19"/>
        <end position="113"/>
    </location>
</feature>
<evidence type="ECO:0008006" key="4">
    <source>
        <dbReference type="Google" id="ProtNLM"/>
    </source>
</evidence>
<dbReference type="PATRIC" id="fig|1365250.3.peg.4209"/>
<protein>
    <recommendedName>
        <fullName evidence="4">SRCR domain-containing protein</fullName>
    </recommendedName>
</protein>
<evidence type="ECO:0000313" key="3">
    <source>
        <dbReference type="Proteomes" id="UP000076643"/>
    </source>
</evidence>
<keyword evidence="3" id="KW-1185">Reference proteome</keyword>
<organism evidence="2 3">
    <name type="scientific">Pseudoalteromonas luteoviolacea DSM 6061</name>
    <dbReference type="NCBI Taxonomy" id="1365250"/>
    <lineage>
        <taxon>Bacteria</taxon>
        <taxon>Pseudomonadati</taxon>
        <taxon>Pseudomonadota</taxon>
        <taxon>Gammaproteobacteria</taxon>
        <taxon>Alteromonadales</taxon>
        <taxon>Pseudoalteromonadaceae</taxon>
        <taxon>Pseudoalteromonas</taxon>
    </lineage>
</organism>
<accession>A0A166V8F8</accession>